<protein>
    <submittedName>
        <fullName evidence="2">Lipoprotein</fullName>
    </submittedName>
</protein>
<dbReference type="Proteomes" id="UP001610990">
    <property type="component" value="Unassembled WGS sequence"/>
</dbReference>
<keyword evidence="3" id="KW-1185">Reference proteome</keyword>
<evidence type="ECO:0000256" key="1">
    <source>
        <dbReference type="SAM" id="SignalP"/>
    </source>
</evidence>
<comment type="caution">
    <text evidence="2">The sequence shown here is derived from an EMBL/GenBank/DDBJ whole genome shotgun (WGS) entry which is preliminary data.</text>
</comment>
<feature type="signal peptide" evidence="1">
    <location>
        <begin position="1"/>
        <end position="24"/>
    </location>
</feature>
<dbReference type="EMBL" id="JBIRGH010000010">
    <property type="protein sequence ID" value="MFH8586502.1"/>
    <property type="molecule type" value="Genomic_DNA"/>
</dbReference>
<evidence type="ECO:0000313" key="3">
    <source>
        <dbReference type="Proteomes" id="UP001610990"/>
    </source>
</evidence>
<dbReference type="PROSITE" id="PS51257">
    <property type="entry name" value="PROKAR_LIPOPROTEIN"/>
    <property type="match status" value="1"/>
</dbReference>
<keyword evidence="2" id="KW-0449">Lipoprotein</keyword>
<proteinExistence type="predicted"/>
<dbReference type="Pfam" id="PF18966">
    <property type="entry name" value="Lipoprotein_23"/>
    <property type="match status" value="1"/>
</dbReference>
<reference evidence="2 3" key="1">
    <citation type="submission" date="2024-10" db="EMBL/GenBank/DDBJ databases">
        <title>The Natural Products Discovery Center: Release of the First 8490 Sequenced Strains for Exploring Actinobacteria Biosynthetic Diversity.</title>
        <authorList>
            <person name="Kalkreuter E."/>
            <person name="Kautsar S.A."/>
            <person name="Yang D."/>
            <person name="Bader C.D."/>
            <person name="Teijaro C.N."/>
            <person name="Fluegel L."/>
            <person name="Davis C.M."/>
            <person name="Simpson J.R."/>
            <person name="Lauterbach L."/>
            <person name="Steele A.D."/>
            <person name="Gui C."/>
            <person name="Meng S."/>
            <person name="Li G."/>
            <person name="Viehrig K."/>
            <person name="Ye F."/>
            <person name="Su P."/>
            <person name="Kiefer A.F."/>
            <person name="Nichols A."/>
            <person name="Cepeda A.J."/>
            <person name="Yan W."/>
            <person name="Fan B."/>
            <person name="Jiang Y."/>
            <person name="Adhikari A."/>
            <person name="Zheng C.-J."/>
            <person name="Schuster L."/>
            <person name="Cowan T.M."/>
            <person name="Smanski M.J."/>
            <person name="Chevrette M.G."/>
            <person name="De Carvalho L.P.S."/>
            <person name="Shen B."/>
        </authorList>
    </citation>
    <scope>NUCLEOTIDE SEQUENCE [LARGE SCALE GENOMIC DNA]</scope>
    <source>
        <strain evidence="2 3">NPDC018013</strain>
    </source>
</reference>
<gene>
    <name evidence="2" type="ORF">ACH4GP_19190</name>
</gene>
<keyword evidence="1" id="KW-0732">Signal</keyword>
<name>A0ABW7REL1_9ACTN</name>
<evidence type="ECO:0000313" key="2">
    <source>
        <dbReference type="EMBL" id="MFH8586502.1"/>
    </source>
</evidence>
<organism evidence="2 3">
    <name type="scientific">Streptomyces celluloflavus</name>
    <dbReference type="NCBI Taxonomy" id="58344"/>
    <lineage>
        <taxon>Bacteria</taxon>
        <taxon>Bacillati</taxon>
        <taxon>Actinomycetota</taxon>
        <taxon>Actinomycetes</taxon>
        <taxon>Kitasatosporales</taxon>
        <taxon>Streptomycetaceae</taxon>
        <taxon>Streptomyces</taxon>
    </lineage>
</organism>
<feature type="chain" id="PRO_5047110145" evidence="1">
    <location>
        <begin position="25"/>
        <end position="213"/>
    </location>
</feature>
<dbReference type="RefSeq" id="WP_094790924.1">
    <property type="nucleotide sequence ID" value="NZ_JBEZAY010000093.1"/>
</dbReference>
<accession>A0ABW7REL1</accession>
<dbReference type="InterPro" id="IPR044058">
    <property type="entry name" value="Lipoprotein_23"/>
</dbReference>
<sequence>MTHAARRTALCAALTAVLAAGCSAAVEEGNRSPERSISAARSDAWSDQAKLPAGKTMVGSGDSPCRLPVSFRLAPSWQAHAVDADPVTGGAVRQGPVQLSCEVDGKPAGRTGFLRVWQGEGTHARQALDAFLAEQSHTANRQYRSVKAGTMDAVEVSYANVSPRLSERKRERALAVTASHEIVILHLGGITTQEHELMVPALQLARETMVISK</sequence>